<feature type="domain" description="Phospholipid/glycerol acyltransferase" evidence="1">
    <location>
        <begin position="86"/>
        <end position="169"/>
    </location>
</feature>
<dbReference type="GO" id="GO:0016746">
    <property type="term" value="F:acyltransferase activity"/>
    <property type="evidence" value="ECO:0007669"/>
    <property type="project" value="UniProtKB-KW"/>
</dbReference>
<evidence type="ECO:0000313" key="2">
    <source>
        <dbReference type="EMBL" id="MFC4665425.1"/>
    </source>
</evidence>
<sequence length="387" mass="44355">MMDYNFDDIRPYTDRETPLAVETLLKDQEFQMLRSKLMPDVDNEAFAKICRTCNQARDAFKAVIGCEVGTRILTTSTFTYDASGRSRLGEDKAFTYISNHRDIIVDPLFLNVSLKNINYRMAQIAIGDNLIKRQWIGILVKLFGSFLVKRTPSLREKIAESTKLSAYIHHVTSDLNESVWIAQRQGRAKDSDDRTQSALIKMLTMGAEGPIIDRLKSLNIVPTTFSYEYDPCDFLKAREMQAKRDNPSYKKSPQEDLINMATGVQGSKGRVHLTFGTPLNKMLNEVDPSLSNKLQIESVCKLIDREIHSHYRLYPGNYIAADMLEGSDRFSKEYGLADRMRFEDYLNSQLQKIVFEDSAIQKDEPFLKKCILKMYANPLYNKLDATK</sequence>
<dbReference type="EMBL" id="JBHSGO010000039">
    <property type="protein sequence ID" value="MFC4665425.1"/>
    <property type="molecule type" value="Genomic_DNA"/>
</dbReference>
<dbReference type="PANTHER" id="PTHR30068:SF3">
    <property type="entry name" value="PHOSPHOLIPID_GLYCEROL ACYLTRANSFERASE DOMAIN-CONTAINING PROTEIN"/>
    <property type="match status" value="1"/>
</dbReference>
<keyword evidence="3" id="KW-1185">Reference proteome</keyword>
<gene>
    <name evidence="2" type="ORF">ACFO3G_02175</name>
</gene>
<dbReference type="RefSeq" id="WP_380077537.1">
    <property type="nucleotide sequence ID" value="NZ_JBHSGO010000039.1"/>
</dbReference>
<proteinExistence type="predicted"/>
<evidence type="ECO:0000259" key="1">
    <source>
        <dbReference type="Pfam" id="PF01553"/>
    </source>
</evidence>
<reference evidence="3" key="1">
    <citation type="journal article" date="2019" name="Int. J. Syst. Evol. Microbiol.">
        <title>The Global Catalogue of Microorganisms (GCM) 10K type strain sequencing project: providing services to taxonomists for standard genome sequencing and annotation.</title>
        <authorList>
            <consortium name="The Broad Institute Genomics Platform"/>
            <consortium name="The Broad Institute Genome Sequencing Center for Infectious Disease"/>
            <person name="Wu L."/>
            <person name="Ma J."/>
        </authorList>
    </citation>
    <scope>NUCLEOTIDE SEQUENCE [LARGE SCALE GENOMIC DNA]</scope>
    <source>
        <strain evidence="3">CGMCC 4.7357</strain>
    </source>
</reference>
<comment type="caution">
    <text evidence="2">The sequence shown here is derived from an EMBL/GenBank/DDBJ whole genome shotgun (WGS) entry which is preliminary data.</text>
</comment>
<accession>A0ABV9K5J5</accession>
<keyword evidence="2" id="KW-0012">Acyltransferase</keyword>
<name>A0ABV9K5J5_9PORP</name>
<dbReference type="PANTHER" id="PTHR30068">
    <property type="entry name" value="URONATE ISOMERASE"/>
    <property type="match status" value="1"/>
</dbReference>
<organism evidence="2 3">
    <name type="scientific">Falsiporphyromonas endometrii</name>
    <dbReference type="NCBI Taxonomy" id="1387297"/>
    <lineage>
        <taxon>Bacteria</taxon>
        <taxon>Pseudomonadati</taxon>
        <taxon>Bacteroidota</taxon>
        <taxon>Bacteroidia</taxon>
        <taxon>Bacteroidales</taxon>
        <taxon>Porphyromonadaceae</taxon>
        <taxon>Falsiporphyromonas</taxon>
    </lineage>
</organism>
<dbReference type="InterPro" id="IPR002123">
    <property type="entry name" value="Plipid/glycerol_acylTrfase"/>
</dbReference>
<dbReference type="Pfam" id="PF01553">
    <property type="entry name" value="Acyltransferase"/>
    <property type="match status" value="1"/>
</dbReference>
<keyword evidence="2" id="KW-0808">Transferase</keyword>
<dbReference type="Proteomes" id="UP001596020">
    <property type="component" value="Unassembled WGS sequence"/>
</dbReference>
<evidence type="ECO:0000313" key="3">
    <source>
        <dbReference type="Proteomes" id="UP001596020"/>
    </source>
</evidence>
<protein>
    <submittedName>
        <fullName evidence="2">1-acyl-sn-glycerol-3-phosphate acyltransferase</fullName>
    </submittedName>
</protein>